<keyword evidence="3" id="KW-1185">Reference proteome</keyword>
<dbReference type="Proteomes" id="UP001251857">
    <property type="component" value="Unassembled WGS sequence"/>
</dbReference>
<dbReference type="SUPFAM" id="SSF52540">
    <property type="entry name" value="P-loop containing nucleoside triphosphate hydrolases"/>
    <property type="match status" value="1"/>
</dbReference>
<dbReference type="InterPro" id="IPR027417">
    <property type="entry name" value="P-loop_NTPase"/>
</dbReference>
<dbReference type="PANTHER" id="PTHR10605:SF56">
    <property type="entry name" value="BIFUNCTIONAL HEPARAN SULFATE N-DEACETYLASE_N-SULFOTRANSFERASE"/>
    <property type="match status" value="1"/>
</dbReference>
<name>A0ABU3C271_9GAMM</name>
<accession>A0ABU3C271</accession>
<gene>
    <name evidence="2" type="ORF">RM532_11690</name>
</gene>
<comment type="caution">
    <text evidence="2">The sequence shown here is derived from an EMBL/GenBank/DDBJ whole genome shotgun (WGS) entry which is preliminary data.</text>
</comment>
<dbReference type="EMBL" id="JAVRIB010000012">
    <property type="protein sequence ID" value="MDT0635615.1"/>
    <property type="molecule type" value="Genomic_DNA"/>
</dbReference>
<organism evidence="2 3">
    <name type="scientific">Spectribacter hydrogenoxidans</name>
    <dbReference type="NCBI Taxonomy" id="3075608"/>
    <lineage>
        <taxon>Bacteria</taxon>
        <taxon>Pseudomonadati</taxon>
        <taxon>Pseudomonadota</taxon>
        <taxon>Gammaproteobacteria</taxon>
        <taxon>Salinisphaerales</taxon>
        <taxon>Salinisphaeraceae</taxon>
        <taxon>Spectribacter</taxon>
    </lineage>
</organism>
<proteinExistence type="predicted"/>
<keyword evidence="1" id="KW-0808">Transferase</keyword>
<sequence>MKRPDFFIPGAPKCGTTGLAQWLAAHPAVFFSPRKEPHFFNRDQMPATATLREYEQLFAGADDRHAAVGEASTHYLYSREAVPGILAYAPDARFIVCLRNPLEMAPALHGECLRQGWENVRRFDAAWHLQGARRAGRRIPRAARGDPERLLYGPYCRLGEQLQRLYGQVRADRVLPVLLDDIRDDAGRMYRRVLDFLGLQDDGRRDFPAVNPAARTRSVLLAQAIRSVSRIRDAAGVRGDWGIAARLRQLNASNAARAPLTSALREELCAYFADDVVALGELIERDLSDWLRGD</sequence>
<reference evidence="2 3" key="1">
    <citation type="submission" date="2023-09" db="EMBL/GenBank/DDBJ databases">
        <authorList>
            <person name="Rey-Velasco X."/>
        </authorList>
    </citation>
    <scope>NUCLEOTIDE SEQUENCE [LARGE SCALE GENOMIC DNA]</scope>
    <source>
        <strain evidence="2 3">W335</strain>
    </source>
</reference>
<protein>
    <recommendedName>
        <fullName evidence="4">Sulfotransferase family protein</fullName>
    </recommendedName>
</protein>
<evidence type="ECO:0000313" key="2">
    <source>
        <dbReference type="EMBL" id="MDT0635615.1"/>
    </source>
</evidence>
<evidence type="ECO:0008006" key="4">
    <source>
        <dbReference type="Google" id="ProtNLM"/>
    </source>
</evidence>
<dbReference type="PANTHER" id="PTHR10605">
    <property type="entry name" value="HEPARAN SULFATE SULFOTRANSFERASE"/>
    <property type="match status" value="1"/>
</dbReference>
<dbReference type="InterPro" id="IPR037359">
    <property type="entry name" value="NST/OST"/>
</dbReference>
<evidence type="ECO:0000256" key="1">
    <source>
        <dbReference type="ARBA" id="ARBA00022679"/>
    </source>
</evidence>
<dbReference type="Gene3D" id="3.40.50.300">
    <property type="entry name" value="P-loop containing nucleotide triphosphate hydrolases"/>
    <property type="match status" value="1"/>
</dbReference>
<evidence type="ECO:0000313" key="3">
    <source>
        <dbReference type="Proteomes" id="UP001251857"/>
    </source>
</evidence>
<dbReference type="RefSeq" id="WP_311653516.1">
    <property type="nucleotide sequence ID" value="NZ_JAVRIB010000012.1"/>
</dbReference>